<accession>H3REU6</accession>
<comment type="caution">
    <text evidence="1">The sequence shown here is derived from an EMBL/GenBank/DDBJ whole genome shotgun (WGS) entry which is preliminary data.</text>
</comment>
<name>H3REU6_PANSE</name>
<gene>
    <name evidence="1" type="ORF">CKS_2131</name>
</gene>
<organism evidence="1 2">
    <name type="scientific">Pantoea stewartii subsp. stewartii DC283</name>
    <dbReference type="NCBI Taxonomy" id="660596"/>
    <lineage>
        <taxon>Bacteria</taxon>
        <taxon>Pseudomonadati</taxon>
        <taxon>Pseudomonadota</taxon>
        <taxon>Gammaproteobacteria</taxon>
        <taxon>Enterobacterales</taxon>
        <taxon>Erwiniaceae</taxon>
        <taxon>Pantoea</taxon>
    </lineage>
</organism>
<dbReference type="Proteomes" id="UP000005050">
    <property type="component" value="Unassembled WGS sequence"/>
</dbReference>
<proteinExistence type="predicted"/>
<evidence type="ECO:0000313" key="1">
    <source>
        <dbReference type="EMBL" id="EHU00272.1"/>
    </source>
</evidence>
<dbReference type="AlphaFoldDB" id="H3REU6"/>
<protein>
    <submittedName>
        <fullName evidence="1">Uncharacterized protein</fullName>
    </submittedName>
</protein>
<reference evidence="1 2" key="1">
    <citation type="journal article" date="2012" name="Mol. Microbiol.">
        <title>The genetic and structural basis of two distinct terminal side branch residues in stewartan and amylovoran exopolysaccharides and their potential role in host adaptation.</title>
        <authorList>
            <person name="Wang X."/>
            <person name="Yang F."/>
            <person name="von Bodman S.B."/>
        </authorList>
    </citation>
    <scope>NUCLEOTIDE SEQUENCE [LARGE SCALE GENOMIC DNA]</scope>
    <source>
        <strain evidence="1 2">DC283</strain>
    </source>
</reference>
<dbReference type="RefSeq" id="WP_006119982.1">
    <property type="nucleotide sequence ID" value="NZ_AHIE01000019.1"/>
</dbReference>
<dbReference type="PATRIC" id="fig|660596.6.peg.2657"/>
<sequence length="51" mass="5524">MEKPEIGMTALQRWLSYAAFTLSGVAFEGARYGNVLVPSDENHPPASVGEE</sequence>
<evidence type="ECO:0000313" key="2">
    <source>
        <dbReference type="Proteomes" id="UP000005050"/>
    </source>
</evidence>
<dbReference type="EMBL" id="AHIE01000019">
    <property type="protein sequence ID" value="EHU00272.1"/>
    <property type="molecule type" value="Genomic_DNA"/>
</dbReference>